<dbReference type="InterPro" id="IPR004101">
    <property type="entry name" value="Mur_ligase_C"/>
</dbReference>
<evidence type="ECO:0000256" key="10">
    <source>
        <dbReference type="HAMAP-Rule" id="MF_02019"/>
    </source>
</evidence>
<feature type="domain" description="Mur ligase C-terminal" evidence="13">
    <location>
        <begin position="317"/>
        <end position="436"/>
    </location>
</feature>
<dbReference type="Proteomes" id="UP001564408">
    <property type="component" value="Unassembled WGS sequence"/>
</dbReference>
<evidence type="ECO:0000259" key="13">
    <source>
        <dbReference type="Pfam" id="PF02875"/>
    </source>
</evidence>
<keyword evidence="9 10" id="KW-0961">Cell wall biogenesis/degradation</keyword>
<organism evidence="15 16">
    <name type="scientific">Thioalkalicoccus limnaeus</name>
    <dbReference type="NCBI Taxonomy" id="120681"/>
    <lineage>
        <taxon>Bacteria</taxon>
        <taxon>Pseudomonadati</taxon>
        <taxon>Pseudomonadota</taxon>
        <taxon>Gammaproteobacteria</taxon>
        <taxon>Chromatiales</taxon>
        <taxon>Chromatiaceae</taxon>
        <taxon>Thioalkalicoccus</taxon>
    </lineage>
</organism>
<dbReference type="SUPFAM" id="SSF63418">
    <property type="entry name" value="MurE/MurF N-terminal domain"/>
    <property type="match status" value="1"/>
</dbReference>
<keyword evidence="8 10" id="KW-0131">Cell cycle</keyword>
<dbReference type="Gene3D" id="3.90.190.20">
    <property type="entry name" value="Mur ligase, C-terminal domain"/>
    <property type="match status" value="1"/>
</dbReference>
<comment type="function">
    <text evidence="10 11">Involved in cell wall formation. Catalyzes the final step in the synthesis of UDP-N-acetylmuramoyl-pentapeptide, the precursor of murein.</text>
</comment>
<dbReference type="Pfam" id="PF01225">
    <property type="entry name" value="Mur_ligase"/>
    <property type="match status" value="1"/>
</dbReference>
<sequence length="453" mass="46833">MWRLTDLCDCVGGRLVGADTAIAAVGTDSRRDCAGELFVALRGERFDGHDFVPAAITRGAAAVMVDHELPVDRPQCVVTDTRIGLGRAAAAWRARFAGTVVAITGSNGKTTCKEMVAAILAQTGSVRATRGNLNNDIGMPLTLLGAREERFLVLEMGANRAGEIGYLAAIGRPHAALITNAGRAHLEGFGSVEGVARAKGEIASGLPSDGVFVVPAESPYVPLWRVLASGRQVLTFGLNPSADVSADPERIHVTWEADGFRTSFEVRHGAEHWPVALRLAGQHNVLNALAAMALTRAVGAPIEAIQAGLASVRPVAGRLNPRPGVAGCRLIDDSYNANPDSVAAAISVLEGWPGRRHLVLGDLGELGPDAERLHGEIGAAAKAAGITALHAVGCLSAAAAVAFGAGAHHHSDQAGLITALRSVLGADDLVLVKGSRLAGMERVVQALSATEGV</sequence>
<evidence type="ECO:0000313" key="15">
    <source>
        <dbReference type="EMBL" id="MEY6431713.1"/>
    </source>
</evidence>
<evidence type="ECO:0000256" key="8">
    <source>
        <dbReference type="ARBA" id="ARBA00023306"/>
    </source>
</evidence>
<dbReference type="SUPFAM" id="SSF53623">
    <property type="entry name" value="MurD-like peptide ligases, catalytic domain"/>
    <property type="match status" value="1"/>
</dbReference>
<reference evidence="15 16" key="1">
    <citation type="submission" date="2024-05" db="EMBL/GenBank/DDBJ databases">
        <title>Genome Sequence and Characterization of the New Strain Purple Sulfur Bacterium of Genus Thioalkalicoccus.</title>
        <authorList>
            <person name="Bryantseva I.A."/>
            <person name="Kyndt J.A."/>
            <person name="Imhoff J.F."/>
        </authorList>
    </citation>
    <scope>NUCLEOTIDE SEQUENCE [LARGE SCALE GENOMIC DNA]</scope>
    <source>
        <strain evidence="15 16">Um2</strain>
    </source>
</reference>
<dbReference type="SUPFAM" id="SSF53244">
    <property type="entry name" value="MurD-like peptide ligases, peptide-binding domain"/>
    <property type="match status" value="1"/>
</dbReference>
<dbReference type="RefSeq" id="WP_369666096.1">
    <property type="nucleotide sequence ID" value="NZ_JBDKXB010000004.1"/>
</dbReference>
<dbReference type="Pfam" id="PF08245">
    <property type="entry name" value="Mur_ligase_M"/>
    <property type="match status" value="1"/>
</dbReference>
<dbReference type="InterPro" id="IPR013221">
    <property type="entry name" value="Mur_ligase_cen"/>
</dbReference>
<evidence type="ECO:0000256" key="7">
    <source>
        <dbReference type="ARBA" id="ARBA00022984"/>
    </source>
</evidence>
<evidence type="ECO:0000256" key="9">
    <source>
        <dbReference type="ARBA" id="ARBA00023316"/>
    </source>
</evidence>
<dbReference type="InterPro" id="IPR035911">
    <property type="entry name" value="MurE/MurF_N"/>
</dbReference>
<evidence type="ECO:0000256" key="6">
    <source>
        <dbReference type="ARBA" id="ARBA00022960"/>
    </source>
</evidence>
<evidence type="ECO:0000313" key="16">
    <source>
        <dbReference type="Proteomes" id="UP001564408"/>
    </source>
</evidence>
<keyword evidence="1 10" id="KW-0963">Cytoplasm</keyword>
<keyword evidence="5 10" id="KW-0067">ATP-binding</keyword>
<keyword evidence="3 10" id="KW-0132">Cell division</keyword>
<dbReference type="EC" id="6.3.2.10" evidence="10 11"/>
<dbReference type="Gene3D" id="3.40.1390.10">
    <property type="entry name" value="MurE/MurF, N-terminal domain"/>
    <property type="match status" value="1"/>
</dbReference>
<dbReference type="EMBL" id="JBDKXB010000004">
    <property type="protein sequence ID" value="MEY6431713.1"/>
    <property type="molecule type" value="Genomic_DNA"/>
</dbReference>
<dbReference type="Gene3D" id="3.40.1190.10">
    <property type="entry name" value="Mur-like, catalytic domain"/>
    <property type="match status" value="1"/>
</dbReference>
<dbReference type="NCBIfam" id="TIGR01143">
    <property type="entry name" value="murF"/>
    <property type="match status" value="1"/>
</dbReference>
<evidence type="ECO:0000259" key="12">
    <source>
        <dbReference type="Pfam" id="PF01225"/>
    </source>
</evidence>
<proteinExistence type="inferred from homology"/>
<evidence type="ECO:0000256" key="2">
    <source>
        <dbReference type="ARBA" id="ARBA00022598"/>
    </source>
</evidence>
<keyword evidence="16" id="KW-1185">Reference proteome</keyword>
<comment type="pathway">
    <text evidence="10 11">Cell wall biogenesis; peptidoglycan biosynthesis.</text>
</comment>
<evidence type="ECO:0000256" key="11">
    <source>
        <dbReference type="RuleBase" id="RU004136"/>
    </source>
</evidence>
<dbReference type="InterPro" id="IPR036565">
    <property type="entry name" value="Mur-like_cat_sf"/>
</dbReference>
<dbReference type="InterPro" id="IPR005863">
    <property type="entry name" value="UDP-N-AcMur_synth"/>
</dbReference>
<comment type="catalytic activity">
    <reaction evidence="10 11">
        <text>D-alanyl-D-alanine + UDP-N-acetyl-alpha-D-muramoyl-L-alanyl-gamma-D-glutamyl-meso-2,6-diaminopimelate + ATP = UDP-N-acetyl-alpha-D-muramoyl-L-alanyl-gamma-D-glutamyl-meso-2,6-diaminopimeloyl-D-alanyl-D-alanine + ADP + phosphate + H(+)</text>
        <dbReference type="Rhea" id="RHEA:28374"/>
        <dbReference type="ChEBI" id="CHEBI:15378"/>
        <dbReference type="ChEBI" id="CHEBI:30616"/>
        <dbReference type="ChEBI" id="CHEBI:43474"/>
        <dbReference type="ChEBI" id="CHEBI:57822"/>
        <dbReference type="ChEBI" id="CHEBI:61386"/>
        <dbReference type="ChEBI" id="CHEBI:83905"/>
        <dbReference type="ChEBI" id="CHEBI:456216"/>
        <dbReference type="EC" id="6.3.2.10"/>
    </reaction>
</comment>
<keyword evidence="7 10" id="KW-0573">Peptidoglycan synthesis</keyword>
<feature type="domain" description="Mur ligase central" evidence="14">
    <location>
        <begin position="103"/>
        <end position="294"/>
    </location>
</feature>
<dbReference type="InterPro" id="IPR036615">
    <property type="entry name" value="Mur_ligase_C_dom_sf"/>
</dbReference>
<accession>A0ABV4BEL4</accession>
<evidence type="ECO:0000256" key="5">
    <source>
        <dbReference type="ARBA" id="ARBA00022840"/>
    </source>
</evidence>
<evidence type="ECO:0000259" key="14">
    <source>
        <dbReference type="Pfam" id="PF08245"/>
    </source>
</evidence>
<dbReference type="GO" id="GO:0047480">
    <property type="term" value="F:UDP-N-acetylmuramoyl-tripeptide-D-alanyl-D-alanine ligase activity"/>
    <property type="evidence" value="ECO:0007669"/>
    <property type="project" value="UniProtKB-EC"/>
</dbReference>
<keyword evidence="2 10" id="KW-0436">Ligase</keyword>
<comment type="caution">
    <text evidence="15">The sequence shown here is derived from an EMBL/GenBank/DDBJ whole genome shotgun (WGS) entry which is preliminary data.</text>
</comment>
<name>A0ABV4BEL4_9GAMM</name>
<dbReference type="Pfam" id="PF02875">
    <property type="entry name" value="Mur_ligase_C"/>
    <property type="match status" value="1"/>
</dbReference>
<evidence type="ECO:0000256" key="3">
    <source>
        <dbReference type="ARBA" id="ARBA00022618"/>
    </source>
</evidence>
<keyword evidence="4 10" id="KW-0547">Nucleotide-binding</keyword>
<dbReference type="InterPro" id="IPR000713">
    <property type="entry name" value="Mur_ligase_N"/>
</dbReference>
<feature type="domain" description="Mur ligase N-terminal catalytic" evidence="12">
    <location>
        <begin position="22"/>
        <end position="72"/>
    </location>
</feature>
<feature type="binding site" evidence="10">
    <location>
        <begin position="105"/>
        <end position="111"/>
    </location>
    <ligand>
        <name>ATP</name>
        <dbReference type="ChEBI" id="CHEBI:30616"/>
    </ligand>
</feature>
<evidence type="ECO:0000256" key="1">
    <source>
        <dbReference type="ARBA" id="ARBA00022490"/>
    </source>
</evidence>
<dbReference type="HAMAP" id="MF_02019">
    <property type="entry name" value="MurF"/>
    <property type="match status" value="1"/>
</dbReference>
<dbReference type="PANTHER" id="PTHR43024">
    <property type="entry name" value="UDP-N-ACETYLMURAMOYL-TRIPEPTIDE--D-ALANYL-D-ALANINE LIGASE"/>
    <property type="match status" value="1"/>
</dbReference>
<comment type="similarity">
    <text evidence="10">Belongs to the MurCDEF family. MurF subfamily.</text>
</comment>
<comment type="subcellular location">
    <subcellularLocation>
        <location evidence="10 11">Cytoplasm</location>
    </subcellularLocation>
</comment>
<protein>
    <recommendedName>
        <fullName evidence="10 11">UDP-N-acetylmuramoyl-tripeptide--D-alanyl-D-alanine ligase</fullName>
        <ecNumber evidence="10 11">6.3.2.10</ecNumber>
    </recommendedName>
    <alternativeName>
        <fullName evidence="10">D-alanyl-D-alanine-adding enzyme</fullName>
    </alternativeName>
</protein>
<dbReference type="PANTHER" id="PTHR43024:SF1">
    <property type="entry name" value="UDP-N-ACETYLMURAMOYL-TRIPEPTIDE--D-ALANYL-D-ALANINE LIGASE"/>
    <property type="match status" value="1"/>
</dbReference>
<keyword evidence="6 10" id="KW-0133">Cell shape</keyword>
<gene>
    <name evidence="10 15" type="primary">murF</name>
    <name evidence="15" type="ORF">ABC977_04745</name>
</gene>
<dbReference type="InterPro" id="IPR051046">
    <property type="entry name" value="MurCDEF_CellWall_CoF430Synth"/>
</dbReference>
<evidence type="ECO:0000256" key="4">
    <source>
        <dbReference type="ARBA" id="ARBA00022741"/>
    </source>
</evidence>